<dbReference type="EMBL" id="WSZM01000604">
    <property type="protein sequence ID" value="KAF4031010.1"/>
    <property type="molecule type" value="Genomic_DNA"/>
</dbReference>
<evidence type="ECO:0000313" key="2">
    <source>
        <dbReference type="EMBL" id="KAF4031010.1"/>
    </source>
</evidence>
<keyword evidence="3" id="KW-1185">Reference proteome</keyword>
<dbReference type="AlphaFoldDB" id="A0A833WEM6"/>
<dbReference type="Proteomes" id="UP000602510">
    <property type="component" value="Unassembled WGS sequence"/>
</dbReference>
<accession>A0A833WEM6</accession>
<reference evidence="2" key="1">
    <citation type="submission" date="2020-04" db="EMBL/GenBank/DDBJ databases">
        <title>Hybrid Assembly of Korean Phytophthora infestans isolates.</title>
        <authorList>
            <person name="Prokchorchik M."/>
            <person name="Lee Y."/>
            <person name="Seo J."/>
            <person name="Cho J.-H."/>
            <person name="Park Y.-E."/>
            <person name="Jang D.-C."/>
            <person name="Im J.-S."/>
            <person name="Choi J.-G."/>
            <person name="Park H.-J."/>
            <person name="Lee G.-B."/>
            <person name="Lee Y.-G."/>
            <person name="Hong S.-Y."/>
            <person name="Cho K."/>
            <person name="Sohn K.H."/>
        </authorList>
    </citation>
    <scope>NUCLEOTIDE SEQUENCE</scope>
    <source>
        <strain evidence="2">KR_1_A1</strain>
    </source>
</reference>
<proteinExistence type="predicted"/>
<feature type="compositionally biased region" description="Polar residues" evidence="1">
    <location>
        <begin position="90"/>
        <end position="100"/>
    </location>
</feature>
<protein>
    <submittedName>
        <fullName evidence="2">Uncharacterized protein</fullName>
    </submittedName>
</protein>
<name>A0A833WEM6_PHYIN</name>
<gene>
    <name evidence="2" type="ORF">GN244_ATG17102</name>
</gene>
<comment type="caution">
    <text evidence="2">The sequence shown here is derived from an EMBL/GenBank/DDBJ whole genome shotgun (WGS) entry which is preliminary data.</text>
</comment>
<evidence type="ECO:0000256" key="1">
    <source>
        <dbReference type="SAM" id="MobiDB-lite"/>
    </source>
</evidence>
<feature type="region of interest" description="Disordered" evidence="1">
    <location>
        <begin position="78"/>
        <end position="100"/>
    </location>
</feature>
<sequence length="100" mass="10865">MKGQRRTVSRHVIKLKLDLDVKTAKHDPHAREVSASCQTMLDGSMSAERASMTQSDHSATGRQQAMMNLRDEANIWRIGPGPGDRLEPHSLQSVGSSAGG</sequence>
<evidence type="ECO:0000313" key="3">
    <source>
        <dbReference type="Proteomes" id="UP000602510"/>
    </source>
</evidence>
<organism evidence="2 3">
    <name type="scientific">Phytophthora infestans</name>
    <name type="common">Potato late blight agent</name>
    <name type="synonym">Botrytis infestans</name>
    <dbReference type="NCBI Taxonomy" id="4787"/>
    <lineage>
        <taxon>Eukaryota</taxon>
        <taxon>Sar</taxon>
        <taxon>Stramenopiles</taxon>
        <taxon>Oomycota</taxon>
        <taxon>Peronosporomycetes</taxon>
        <taxon>Peronosporales</taxon>
        <taxon>Peronosporaceae</taxon>
        <taxon>Phytophthora</taxon>
    </lineage>
</organism>